<feature type="domain" description="Regulatory protein YycH-like" evidence="3">
    <location>
        <begin position="35"/>
        <end position="260"/>
    </location>
</feature>
<dbReference type="AlphaFoldDB" id="A0A6N9I130"/>
<sequence length="303" mass="33748">MDFRRIQWIFIVAFVAINTFLFVTWQKSDSTVTESSQRNANNATTILREMKNDGITFTTPSSKEAEGYYVSAKSGLSRLRAGVDNLTYQDLRFNATEMTSYLHQTLTVSPKKPQTQLNRFVKSNANVTAGDEYVYSAELSKVSANEVVYVQKVPSGTIMAPSGQLRFRIGAKNQVISYTQSYVIQAEPLREKTTTISQQKALIWLYQYNELPNSTKVLWSKLAYSRLLRVSDNNVYVPTWFIALKSKNTDNVVIKRVNAFTGAVMKSTDSTTQVTNSSSSSGSSSSTSSITVDNEDDTATTGN</sequence>
<proteinExistence type="predicted"/>
<evidence type="ECO:0000256" key="1">
    <source>
        <dbReference type="SAM" id="MobiDB-lite"/>
    </source>
</evidence>
<evidence type="ECO:0000259" key="3">
    <source>
        <dbReference type="Pfam" id="PF09648"/>
    </source>
</evidence>
<protein>
    <recommendedName>
        <fullName evidence="3">Regulatory protein YycH-like domain-containing protein</fullName>
    </recommendedName>
</protein>
<dbReference type="EMBL" id="WEZQ01000001">
    <property type="protein sequence ID" value="MYV16126.1"/>
    <property type="molecule type" value="Genomic_DNA"/>
</dbReference>
<dbReference type="RefSeq" id="WP_161002733.1">
    <property type="nucleotide sequence ID" value="NZ_WEZQ01000001.1"/>
</dbReference>
<keyword evidence="2" id="KW-1133">Transmembrane helix</keyword>
<accession>A0A6N9I130</accession>
<organism evidence="4 5">
    <name type="scientific">Furfurilactobacillus milii</name>
    <dbReference type="NCBI Taxonomy" id="2888272"/>
    <lineage>
        <taxon>Bacteria</taxon>
        <taxon>Bacillati</taxon>
        <taxon>Bacillota</taxon>
        <taxon>Bacilli</taxon>
        <taxon>Lactobacillales</taxon>
        <taxon>Lactobacillaceae</taxon>
        <taxon>Furfurilactobacillus</taxon>
    </lineage>
</organism>
<reference evidence="4 5" key="1">
    <citation type="journal article" date="2019" name="Appl. Environ. Microbiol.">
        <title>Genetic determinants of hydroxycinnamic acid metabolism in heterofermentative lactobacilli.</title>
        <authorList>
            <person name="Gaur G."/>
            <person name="Oh J.H."/>
            <person name="Filannino P."/>
            <person name="Gobbetti M."/>
            <person name="van Pijkeren J.P."/>
            <person name="Ganzle M.G."/>
        </authorList>
    </citation>
    <scope>NUCLEOTIDE SEQUENCE [LARGE SCALE GENOMIC DNA]</scope>
    <source>
        <strain evidence="4 5">C5</strain>
    </source>
</reference>
<dbReference type="OrthoDB" id="2135943at2"/>
<dbReference type="Pfam" id="PF09648">
    <property type="entry name" value="YycI"/>
    <property type="match status" value="1"/>
</dbReference>
<dbReference type="Proteomes" id="UP000449209">
    <property type="component" value="Unassembled WGS sequence"/>
</dbReference>
<comment type="caution">
    <text evidence="4">The sequence shown here is derived from an EMBL/GenBank/DDBJ whole genome shotgun (WGS) entry which is preliminary data.</text>
</comment>
<dbReference type="InterPro" id="IPR018604">
    <property type="entry name" value="YycI-like"/>
</dbReference>
<name>A0A6N9I130_9LACO</name>
<feature type="transmembrane region" description="Helical" evidence="2">
    <location>
        <begin position="6"/>
        <end position="25"/>
    </location>
</feature>
<feature type="region of interest" description="Disordered" evidence="1">
    <location>
        <begin position="271"/>
        <end position="303"/>
    </location>
</feature>
<keyword evidence="2" id="KW-0472">Membrane</keyword>
<dbReference type="Gene3D" id="2.40.128.690">
    <property type="entry name" value="YycH protein, domain 3-like"/>
    <property type="match status" value="1"/>
</dbReference>
<evidence type="ECO:0000256" key="2">
    <source>
        <dbReference type="SAM" id="Phobius"/>
    </source>
</evidence>
<dbReference type="GO" id="GO:0016020">
    <property type="term" value="C:membrane"/>
    <property type="evidence" value="ECO:0007669"/>
    <property type="project" value="InterPro"/>
</dbReference>
<feature type="compositionally biased region" description="Acidic residues" evidence="1">
    <location>
        <begin position="293"/>
        <end position="303"/>
    </location>
</feature>
<keyword evidence="2" id="KW-0812">Transmembrane</keyword>
<feature type="compositionally biased region" description="Low complexity" evidence="1">
    <location>
        <begin position="271"/>
        <end position="291"/>
    </location>
</feature>
<evidence type="ECO:0000313" key="4">
    <source>
        <dbReference type="EMBL" id="MYV16126.1"/>
    </source>
</evidence>
<gene>
    <name evidence="4" type="ORF">GB993_01100</name>
</gene>
<evidence type="ECO:0000313" key="5">
    <source>
        <dbReference type="Proteomes" id="UP000449209"/>
    </source>
</evidence>